<gene>
    <name evidence="2" type="ORF">ACFPM4_19990</name>
</gene>
<protein>
    <submittedName>
        <fullName evidence="2">Uncharacterized protein</fullName>
    </submittedName>
</protein>
<keyword evidence="1" id="KW-1133">Transmembrane helix</keyword>
<feature type="transmembrane region" description="Helical" evidence="1">
    <location>
        <begin position="70"/>
        <end position="89"/>
    </location>
</feature>
<dbReference type="RefSeq" id="WP_382355814.1">
    <property type="nucleotide sequence ID" value="NZ_JBHSMC010000045.1"/>
</dbReference>
<feature type="transmembrane region" description="Helical" evidence="1">
    <location>
        <begin position="46"/>
        <end position="63"/>
    </location>
</feature>
<keyword evidence="3" id="KW-1185">Reference proteome</keyword>
<keyword evidence="1" id="KW-0812">Transmembrane</keyword>
<name>A0ABW0LR29_9BACI</name>
<proteinExistence type="predicted"/>
<feature type="transmembrane region" description="Helical" evidence="1">
    <location>
        <begin position="7"/>
        <end position="26"/>
    </location>
</feature>
<keyword evidence="1" id="KW-0472">Membrane</keyword>
<evidence type="ECO:0000313" key="2">
    <source>
        <dbReference type="EMBL" id="MFC5467011.1"/>
    </source>
</evidence>
<evidence type="ECO:0000313" key="3">
    <source>
        <dbReference type="Proteomes" id="UP001596147"/>
    </source>
</evidence>
<reference evidence="3" key="1">
    <citation type="journal article" date="2019" name="Int. J. Syst. Evol. Microbiol.">
        <title>The Global Catalogue of Microorganisms (GCM) 10K type strain sequencing project: providing services to taxonomists for standard genome sequencing and annotation.</title>
        <authorList>
            <consortium name="The Broad Institute Genomics Platform"/>
            <consortium name="The Broad Institute Genome Sequencing Center for Infectious Disease"/>
            <person name="Wu L."/>
            <person name="Ma J."/>
        </authorList>
    </citation>
    <scope>NUCLEOTIDE SEQUENCE [LARGE SCALE GENOMIC DNA]</scope>
    <source>
        <strain evidence="3">CGMCC 1.12237</strain>
    </source>
</reference>
<organism evidence="2 3">
    <name type="scientific">Lederbergia graminis</name>
    <dbReference type="NCBI Taxonomy" id="735518"/>
    <lineage>
        <taxon>Bacteria</taxon>
        <taxon>Bacillati</taxon>
        <taxon>Bacillota</taxon>
        <taxon>Bacilli</taxon>
        <taxon>Bacillales</taxon>
        <taxon>Bacillaceae</taxon>
        <taxon>Lederbergia</taxon>
    </lineage>
</organism>
<dbReference type="Proteomes" id="UP001596147">
    <property type="component" value="Unassembled WGS sequence"/>
</dbReference>
<accession>A0ABW0LR29</accession>
<dbReference type="EMBL" id="JBHSMC010000045">
    <property type="protein sequence ID" value="MFC5467011.1"/>
    <property type="molecule type" value="Genomic_DNA"/>
</dbReference>
<comment type="caution">
    <text evidence="2">The sequence shown here is derived from an EMBL/GenBank/DDBJ whole genome shotgun (WGS) entry which is preliminary data.</text>
</comment>
<evidence type="ECO:0000256" key="1">
    <source>
        <dbReference type="SAM" id="Phobius"/>
    </source>
</evidence>
<sequence>MLKDKKLTFLTVLYLIVVVLLIPLIYTIPNKKFLNILNTSDFHTASSVAIILCMVVIFLLLKISKIKKLILIFIASLIIYSVFGIYYYLNLPEYTYDEAIAKVEQSDALLGKSVEVLQPPYREDKVGIGKESFLKTTNHLYYIYLTVDDQPVVYKFNPLNGEFELSERVRDF</sequence>